<evidence type="ECO:0000256" key="2">
    <source>
        <dbReference type="ARBA" id="ARBA00023125"/>
    </source>
</evidence>
<dbReference type="CDD" id="cd07377">
    <property type="entry name" value="WHTH_GntR"/>
    <property type="match status" value="1"/>
</dbReference>
<keyword evidence="1" id="KW-0805">Transcription regulation</keyword>
<dbReference type="InterPro" id="IPR036388">
    <property type="entry name" value="WH-like_DNA-bd_sf"/>
</dbReference>
<evidence type="ECO:0000256" key="1">
    <source>
        <dbReference type="ARBA" id="ARBA00023015"/>
    </source>
</evidence>
<dbReference type="EMBL" id="JABFDB010000002">
    <property type="protein sequence ID" value="NYZ19517.1"/>
    <property type="molecule type" value="Genomic_DNA"/>
</dbReference>
<keyword evidence="3" id="KW-0804">Transcription</keyword>
<feature type="domain" description="HTH gntR-type" evidence="4">
    <location>
        <begin position="7"/>
        <end position="75"/>
    </location>
</feature>
<evidence type="ECO:0000256" key="3">
    <source>
        <dbReference type="ARBA" id="ARBA00023163"/>
    </source>
</evidence>
<proteinExistence type="predicted"/>
<sequence>MGLQRRETLTAQLTRTLQERIAAGDYPVGSKLPSEQDLIDEFGVSRTVVREAISSLRAGGVVATQQGVGAFVLNPGNTPFTIQAAELEVVYEVIAVLELRIGVETECAALAAQRRRDDHIVSLRGALDRMITAIGGGEDTVEPDLDFHRGIAEATGNRHFLNLFEYLGTLLIPRARLRAAYRPAEMDSYLNRINAQHEDIFQAIVRQDSDAARAAMRLHLTSSRERLRASIDGKHGG</sequence>
<organism evidence="5 6">
    <name type="scientific">Azospirillum oleiclasticum</name>
    <dbReference type="NCBI Taxonomy" id="2735135"/>
    <lineage>
        <taxon>Bacteria</taxon>
        <taxon>Pseudomonadati</taxon>
        <taxon>Pseudomonadota</taxon>
        <taxon>Alphaproteobacteria</taxon>
        <taxon>Rhodospirillales</taxon>
        <taxon>Azospirillaceae</taxon>
        <taxon>Azospirillum</taxon>
    </lineage>
</organism>
<dbReference type="SUPFAM" id="SSF48008">
    <property type="entry name" value="GntR ligand-binding domain-like"/>
    <property type="match status" value="1"/>
</dbReference>
<evidence type="ECO:0000313" key="5">
    <source>
        <dbReference type="EMBL" id="NYZ19517.1"/>
    </source>
</evidence>
<dbReference type="PANTHER" id="PTHR43537:SF5">
    <property type="entry name" value="UXU OPERON TRANSCRIPTIONAL REGULATOR"/>
    <property type="match status" value="1"/>
</dbReference>
<dbReference type="SMART" id="SM00895">
    <property type="entry name" value="FCD"/>
    <property type="match status" value="1"/>
</dbReference>
<dbReference type="SUPFAM" id="SSF46785">
    <property type="entry name" value="Winged helix' DNA-binding domain"/>
    <property type="match status" value="1"/>
</dbReference>
<dbReference type="InterPro" id="IPR036390">
    <property type="entry name" value="WH_DNA-bd_sf"/>
</dbReference>
<keyword evidence="2" id="KW-0238">DNA-binding</keyword>
<evidence type="ECO:0000259" key="4">
    <source>
        <dbReference type="PROSITE" id="PS50949"/>
    </source>
</evidence>
<dbReference type="Pfam" id="PF07729">
    <property type="entry name" value="FCD"/>
    <property type="match status" value="1"/>
</dbReference>
<dbReference type="InterPro" id="IPR011711">
    <property type="entry name" value="GntR_C"/>
</dbReference>
<dbReference type="InterPro" id="IPR000524">
    <property type="entry name" value="Tscrpt_reg_HTH_GntR"/>
</dbReference>
<evidence type="ECO:0000313" key="6">
    <source>
        <dbReference type="Proteomes" id="UP000584642"/>
    </source>
</evidence>
<keyword evidence="6" id="KW-1185">Reference proteome</keyword>
<accession>A0ABX2T5B9</accession>
<dbReference type="Gene3D" id="1.10.10.10">
    <property type="entry name" value="Winged helix-like DNA-binding domain superfamily/Winged helix DNA-binding domain"/>
    <property type="match status" value="1"/>
</dbReference>
<name>A0ABX2T5B9_9PROT</name>
<dbReference type="RefSeq" id="WP_180281256.1">
    <property type="nucleotide sequence ID" value="NZ_JABFDB010000002.1"/>
</dbReference>
<dbReference type="InterPro" id="IPR008920">
    <property type="entry name" value="TF_FadR/GntR_C"/>
</dbReference>
<dbReference type="Pfam" id="PF00392">
    <property type="entry name" value="GntR"/>
    <property type="match status" value="1"/>
</dbReference>
<dbReference type="SMART" id="SM00345">
    <property type="entry name" value="HTH_GNTR"/>
    <property type="match status" value="1"/>
</dbReference>
<reference evidence="5 6" key="1">
    <citation type="submission" date="2020-05" db="EMBL/GenBank/DDBJ databases">
        <title>Azospirillum oleiclasticum sp. nov, a nitrogen-fixing and heavy crude oil-emulsifying bacterium isolated from the crude oil of Yumen Oilfield.</title>
        <authorList>
            <person name="Wu D."/>
            <person name="Cai M."/>
            <person name="Zhang X."/>
        </authorList>
    </citation>
    <scope>NUCLEOTIDE SEQUENCE [LARGE SCALE GENOMIC DNA]</scope>
    <source>
        <strain evidence="5 6">ROY-1-1-2</strain>
    </source>
</reference>
<gene>
    <name evidence="5" type="ORF">HND93_07325</name>
</gene>
<dbReference type="Proteomes" id="UP000584642">
    <property type="component" value="Unassembled WGS sequence"/>
</dbReference>
<dbReference type="Gene3D" id="1.20.120.530">
    <property type="entry name" value="GntR ligand-binding domain-like"/>
    <property type="match status" value="1"/>
</dbReference>
<dbReference type="PROSITE" id="PS50949">
    <property type="entry name" value="HTH_GNTR"/>
    <property type="match status" value="1"/>
</dbReference>
<comment type="caution">
    <text evidence="5">The sequence shown here is derived from an EMBL/GenBank/DDBJ whole genome shotgun (WGS) entry which is preliminary data.</text>
</comment>
<protein>
    <submittedName>
        <fullName evidence="5">FadR family transcriptional regulator</fullName>
    </submittedName>
</protein>
<dbReference type="PANTHER" id="PTHR43537">
    <property type="entry name" value="TRANSCRIPTIONAL REGULATOR, GNTR FAMILY"/>
    <property type="match status" value="1"/>
</dbReference>
<dbReference type="PRINTS" id="PR00035">
    <property type="entry name" value="HTHGNTR"/>
</dbReference>